<reference evidence="1" key="1">
    <citation type="submission" date="2020-03" db="EMBL/GenBank/DDBJ databases">
        <title>Spirochaetal bacteria isolated from arthropods constitute a novel genus Entomospira genus novum within the order Spirochaetales.</title>
        <authorList>
            <person name="Grana-Miraglia L."/>
            <person name="Sikutova S."/>
            <person name="Fingerle V."/>
            <person name="Sing A."/>
            <person name="Castillo-Ramirez S."/>
            <person name="Margos G."/>
            <person name="Rudolf I."/>
        </authorList>
    </citation>
    <scope>NUCLEOTIDE SEQUENCE</scope>
    <source>
        <strain evidence="1">BR208</strain>
    </source>
</reference>
<evidence type="ECO:0000313" key="1">
    <source>
        <dbReference type="EMBL" id="NIZ46885.1"/>
    </source>
</evidence>
<dbReference type="AlphaFoldDB" id="A0A968GEM6"/>
<accession>A0A968GEM6</accession>
<dbReference type="RefSeq" id="WP_167703327.1">
    <property type="nucleotide sequence ID" value="NZ_CP118168.1"/>
</dbReference>
<dbReference type="Proteomes" id="UP000752013">
    <property type="component" value="Unassembled WGS sequence"/>
</dbReference>
<comment type="caution">
    <text evidence="1">The sequence shown here is derived from an EMBL/GenBank/DDBJ whole genome shotgun (WGS) entry which is preliminary data.</text>
</comment>
<proteinExistence type="predicted"/>
<dbReference type="EMBL" id="JAATLK010000001">
    <property type="protein sequence ID" value="NIZ46885.1"/>
    <property type="molecule type" value="Genomic_DNA"/>
</dbReference>
<organism evidence="1 2">
    <name type="scientific">Entomospira nematocerorum</name>
    <dbReference type="NCBI Taxonomy" id="2719987"/>
    <lineage>
        <taxon>Bacteria</taxon>
        <taxon>Pseudomonadati</taxon>
        <taxon>Spirochaetota</taxon>
        <taxon>Spirochaetia</taxon>
        <taxon>Spirochaetales</taxon>
        <taxon>Spirochaetaceae</taxon>
        <taxon>Entomospira</taxon>
    </lineage>
</organism>
<keyword evidence="2" id="KW-1185">Reference proteome</keyword>
<protein>
    <submittedName>
        <fullName evidence="1">PorT family protein</fullName>
    </submittedName>
</protein>
<name>A0A968GEM6_9SPIO</name>
<evidence type="ECO:0000313" key="2">
    <source>
        <dbReference type="Proteomes" id="UP000752013"/>
    </source>
</evidence>
<sequence>MAKKQIFAGVLLVLLMNSMHIFAVDVFLGVRAEGAITRAYGNIGLYAFKGMFNFPVFDSETWELIPDATPGNVTTLRSTNQAIQFSGGAGLFMQIEFNQWYALMPEVMFAFNRGLTVTGNYRKDIILNGPDYPELTGQIRYSWMAFNFNLINQVNLVRPNDMISFHVLAGPSMSLMMGSIKEHFTPDFGMHNKPYNTDTTNLIQPTRRFDIGITAGIGTNVDFGNAGRLTFDVRTTWYFLPQLYTHLSPNKRITMSLPMSLNIGYAIKLN</sequence>
<gene>
    <name evidence="1" type="ORF">HCT46_03010</name>
</gene>